<dbReference type="Gene3D" id="1.10.10.10">
    <property type="entry name" value="Winged helix-like DNA-binding domain superfamily/Winged helix DNA-binding domain"/>
    <property type="match status" value="1"/>
</dbReference>
<proteinExistence type="predicted"/>
<dbReference type="InterPro" id="IPR036388">
    <property type="entry name" value="WH-like_DNA-bd_sf"/>
</dbReference>
<keyword evidence="3" id="KW-1185">Reference proteome</keyword>
<dbReference type="PANTHER" id="PTHR33169">
    <property type="entry name" value="PADR-FAMILY TRANSCRIPTIONAL REGULATOR"/>
    <property type="match status" value="1"/>
</dbReference>
<name>A0A7Y3RJ55_9PROT</name>
<accession>A0A7Y3RJ55</accession>
<reference evidence="2 3" key="1">
    <citation type="submission" date="2020-05" db="EMBL/GenBank/DDBJ databases">
        <title>Parvularcula mediterraneae sp. nov., isolated from polypropylene straw from shallow seawater of the seashore of Laganas in Zakynthos island, Greece.</title>
        <authorList>
            <person name="Szabo I."/>
            <person name="Al-Omari J."/>
            <person name="Rado J."/>
            <person name="Szerdahelyi G.S."/>
        </authorList>
    </citation>
    <scope>NUCLEOTIDE SEQUENCE [LARGE SCALE GENOMIC DNA]</scope>
    <source>
        <strain evidence="2 3">ZS-1/3</strain>
    </source>
</reference>
<sequence>MGKHKNLGEFEITVLAAILHLGEEAYGVAISEEIESRAGRKVTVGALYTTLSRLEEKGIVSSRMGEATAARGGRAKKYFELTTDGFRLFHQSVRALQDMLRGLPEVGGEALA</sequence>
<evidence type="ECO:0000259" key="1">
    <source>
        <dbReference type="Pfam" id="PF03551"/>
    </source>
</evidence>
<dbReference type="EMBL" id="JABFCX010000002">
    <property type="protein sequence ID" value="NNU14986.1"/>
    <property type="molecule type" value="Genomic_DNA"/>
</dbReference>
<dbReference type="InterPro" id="IPR036390">
    <property type="entry name" value="WH_DNA-bd_sf"/>
</dbReference>
<comment type="caution">
    <text evidence="2">The sequence shown here is derived from an EMBL/GenBank/DDBJ whole genome shotgun (WGS) entry which is preliminary data.</text>
</comment>
<dbReference type="SUPFAM" id="SSF46785">
    <property type="entry name" value="Winged helix' DNA-binding domain"/>
    <property type="match status" value="1"/>
</dbReference>
<organism evidence="2 3">
    <name type="scientific">Parvularcula mediterranea</name>
    <dbReference type="NCBI Taxonomy" id="2732508"/>
    <lineage>
        <taxon>Bacteria</taxon>
        <taxon>Pseudomonadati</taxon>
        <taxon>Pseudomonadota</taxon>
        <taxon>Alphaproteobacteria</taxon>
        <taxon>Parvularculales</taxon>
        <taxon>Parvularculaceae</taxon>
        <taxon>Parvularcula</taxon>
    </lineage>
</organism>
<dbReference type="InterPro" id="IPR052509">
    <property type="entry name" value="Metal_resp_DNA-bind_regulator"/>
</dbReference>
<evidence type="ECO:0000313" key="3">
    <source>
        <dbReference type="Proteomes" id="UP000536835"/>
    </source>
</evidence>
<gene>
    <name evidence="2" type="ORF">HK107_01440</name>
</gene>
<dbReference type="PANTHER" id="PTHR33169:SF14">
    <property type="entry name" value="TRANSCRIPTIONAL REGULATOR RV3488"/>
    <property type="match status" value="1"/>
</dbReference>
<protein>
    <submittedName>
        <fullName evidence="2">PadR family transcriptional regulator</fullName>
    </submittedName>
</protein>
<dbReference type="InterPro" id="IPR005149">
    <property type="entry name" value="Tscrpt_reg_PadR_N"/>
</dbReference>
<dbReference type="RefSeq" id="WP_173196091.1">
    <property type="nucleotide sequence ID" value="NZ_JABFCX010000002.1"/>
</dbReference>
<dbReference type="AlphaFoldDB" id="A0A7Y3RJ55"/>
<dbReference type="Pfam" id="PF03551">
    <property type="entry name" value="PadR"/>
    <property type="match status" value="1"/>
</dbReference>
<feature type="domain" description="Transcription regulator PadR N-terminal" evidence="1">
    <location>
        <begin position="21"/>
        <end position="89"/>
    </location>
</feature>
<dbReference type="Proteomes" id="UP000536835">
    <property type="component" value="Unassembled WGS sequence"/>
</dbReference>
<evidence type="ECO:0000313" key="2">
    <source>
        <dbReference type="EMBL" id="NNU14986.1"/>
    </source>
</evidence>